<feature type="domain" description="Beta-ketoacyl-[acyl-carrier-protein] synthase III C-terminal" evidence="3">
    <location>
        <begin position="251"/>
        <end position="338"/>
    </location>
</feature>
<dbReference type="Proteomes" id="UP000546464">
    <property type="component" value="Unassembled WGS sequence"/>
</dbReference>
<dbReference type="SUPFAM" id="SSF53901">
    <property type="entry name" value="Thiolase-like"/>
    <property type="match status" value="1"/>
</dbReference>
<dbReference type="InterPro" id="IPR013747">
    <property type="entry name" value="ACP_syn_III_C"/>
</dbReference>
<evidence type="ECO:0000313" key="6">
    <source>
        <dbReference type="Proteomes" id="UP000546464"/>
    </source>
</evidence>
<gene>
    <name evidence="5" type="ORF">H5P28_08625</name>
</gene>
<dbReference type="CDD" id="cd00830">
    <property type="entry name" value="KAS_III"/>
    <property type="match status" value="1"/>
</dbReference>
<organism evidence="5 6">
    <name type="scientific">Ruficoccus amylovorans</name>
    <dbReference type="NCBI Taxonomy" id="1804625"/>
    <lineage>
        <taxon>Bacteria</taxon>
        <taxon>Pseudomonadati</taxon>
        <taxon>Verrucomicrobiota</taxon>
        <taxon>Opitutia</taxon>
        <taxon>Puniceicoccales</taxon>
        <taxon>Cerasicoccaceae</taxon>
        <taxon>Ruficoccus</taxon>
    </lineage>
</organism>
<proteinExistence type="predicted"/>
<comment type="caution">
    <text evidence="5">The sequence shown here is derived from an EMBL/GenBank/DDBJ whole genome shotgun (WGS) entry which is preliminary data.</text>
</comment>
<dbReference type="GO" id="GO:0004315">
    <property type="term" value="F:3-oxoacyl-[acyl-carrier-protein] synthase activity"/>
    <property type="evidence" value="ECO:0007669"/>
    <property type="project" value="InterPro"/>
</dbReference>
<dbReference type="RefSeq" id="WP_185675311.1">
    <property type="nucleotide sequence ID" value="NZ_JACHVB010000021.1"/>
</dbReference>
<dbReference type="InterPro" id="IPR013751">
    <property type="entry name" value="ACP_syn_III_N"/>
</dbReference>
<dbReference type="InterPro" id="IPR016039">
    <property type="entry name" value="Thiolase-like"/>
</dbReference>
<keyword evidence="2" id="KW-0012">Acyltransferase</keyword>
<sequence length="357" mass="37754">MTASRATITAMHYCIPPDILGQEELAERFGEKAVANIAKLSGVTERRVADPGVTSVDLAECAARRLMEAQGVAPESIDFVLFATQTGDYQLPASACVLHGRLGLAKNCGALDIGLGCSAFPYALSVANGLIATGVARRVLLINADTLTKVIHPRDRGLVPLHGDGAVATLLEPASGEAGLLGFELGTDGSGGEHLMIPASGARHPRSAETAREIEDETGSVHTQEHLQMNGPAVFQFSIRETPAALKRAFEKWNIAPGDLDLLVLHQANRMMLDLIYKKAGLGPEQQFFFLEKIGNMSGASSPMALAEAWRSGRLKPGTLVAVAAFGVGLSWGVALMRLPETLADCSMASVEYAPQT</sequence>
<evidence type="ECO:0000256" key="2">
    <source>
        <dbReference type="ARBA" id="ARBA00023315"/>
    </source>
</evidence>
<evidence type="ECO:0000259" key="3">
    <source>
        <dbReference type="Pfam" id="PF08541"/>
    </source>
</evidence>
<dbReference type="NCBIfam" id="NF006829">
    <property type="entry name" value="PRK09352.1"/>
    <property type="match status" value="1"/>
</dbReference>
<accession>A0A842HCU7</accession>
<dbReference type="EMBL" id="JACHVB010000021">
    <property type="protein sequence ID" value="MBC2594325.1"/>
    <property type="molecule type" value="Genomic_DNA"/>
</dbReference>
<name>A0A842HCU7_9BACT</name>
<dbReference type="Pfam" id="PF08545">
    <property type="entry name" value="ACP_syn_III"/>
    <property type="match status" value="1"/>
</dbReference>
<dbReference type="GO" id="GO:0044550">
    <property type="term" value="P:secondary metabolite biosynthetic process"/>
    <property type="evidence" value="ECO:0007669"/>
    <property type="project" value="TreeGrafter"/>
</dbReference>
<dbReference type="AlphaFoldDB" id="A0A842HCU7"/>
<dbReference type="GO" id="GO:0006633">
    <property type="term" value="P:fatty acid biosynthetic process"/>
    <property type="evidence" value="ECO:0007669"/>
    <property type="project" value="InterPro"/>
</dbReference>
<evidence type="ECO:0000313" key="5">
    <source>
        <dbReference type="EMBL" id="MBC2594325.1"/>
    </source>
</evidence>
<evidence type="ECO:0000259" key="4">
    <source>
        <dbReference type="Pfam" id="PF08545"/>
    </source>
</evidence>
<keyword evidence="1" id="KW-0808">Transferase</keyword>
<protein>
    <submittedName>
        <fullName evidence="5">Ketoacyl-ACP synthase III</fullName>
    </submittedName>
</protein>
<keyword evidence="6" id="KW-1185">Reference proteome</keyword>
<dbReference type="PANTHER" id="PTHR34069:SF2">
    <property type="entry name" value="BETA-KETOACYL-[ACYL-CARRIER-PROTEIN] SYNTHASE III"/>
    <property type="match status" value="1"/>
</dbReference>
<dbReference type="Gene3D" id="3.40.47.10">
    <property type="match status" value="1"/>
</dbReference>
<dbReference type="PANTHER" id="PTHR34069">
    <property type="entry name" value="3-OXOACYL-[ACYL-CARRIER-PROTEIN] SYNTHASE 3"/>
    <property type="match status" value="1"/>
</dbReference>
<evidence type="ECO:0000256" key="1">
    <source>
        <dbReference type="ARBA" id="ARBA00022679"/>
    </source>
</evidence>
<feature type="domain" description="Beta-ketoacyl-[acyl-carrier-protein] synthase III N-terminal" evidence="4">
    <location>
        <begin position="111"/>
        <end position="189"/>
    </location>
</feature>
<dbReference type="Pfam" id="PF08541">
    <property type="entry name" value="ACP_syn_III_C"/>
    <property type="match status" value="1"/>
</dbReference>
<reference evidence="5 6" key="1">
    <citation type="submission" date="2020-07" db="EMBL/GenBank/DDBJ databases">
        <authorList>
            <person name="Feng X."/>
        </authorList>
    </citation>
    <scope>NUCLEOTIDE SEQUENCE [LARGE SCALE GENOMIC DNA]</scope>
    <source>
        <strain evidence="5 6">JCM31066</strain>
    </source>
</reference>